<feature type="region of interest" description="Disordered" evidence="1">
    <location>
        <begin position="235"/>
        <end position="313"/>
    </location>
</feature>
<evidence type="ECO:0000313" key="2">
    <source>
        <dbReference type="EMBL" id="KAK2963728.1"/>
    </source>
</evidence>
<dbReference type="EMBL" id="JARBJD010000005">
    <property type="protein sequence ID" value="KAK2963728.1"/>
    <property type="molecule type" value="Genomic_DNA"/>
</dbReference>
<reference evidence="2 3" key="1">
    <citation type="journal article" date="2022" name="bioRxiv">
        <title>Genomics of Preaxostyla Flagellates Illuminates Evolutionary Transitions and the Path Towards Mitochondrial Loss.</title>
        <authorList>
            <person name="Novak L.V.F."/>
            <person name="Treitli S.C."/>
            <person name="Pyrih J."/>
            <person name="Halakuc P."/>
            <person name="Pipaliya S.V."/>
            <person name="Vacek V."/>
            <person name="Brzon O."/>
            <person name="Soukal P."/>
            <person name="Eme L."/>
            <person name="Dacks J.B."/>
            <person name="Karnkowska A."/>
            <person name="Elias M."/>
            <person name="Hampl V."/>
        </authorList>
    </citation>
    <scope>NUCLEOTIDE SEQUENCE [LARGE SCALE GENOMIC DNA]</scope>
    <source>
        <strain evidence="2">NAU3</strain>
        <tissue evidence="2">Gut</tissue>
    </source>
</reference>
<feature type="region of interest" description="Disordered" evidence="1">
    <location>
        <begin position="41"/>
        <end position="143"/>
    </location>
</feature>
<sequence>MDEDLVTGDCQSRLIVAEFEVQSDIKKIKLRISEITLFSRKIGFPRRNKPEEQDGQEEVFEDQQEYGKEEGNSFDSQPDKEPEHHSETNDNDDEIVKKEHFRETEGGEEGSVRETDIESKSEATKKESGEKDEIEQENGKEVVIQEDEEEKTACTLLRFDDCVSQNMIVMQHDIPVSHNFHQRVHHTFARGLLSSAQSDIKSVILHENISRKTSRSFCSYRKARCRFPSYSLFHKHSEKGPEPSPKAAQPIPNNAEPSPPPQLPPQQKKQREVQFQPQFISQQPAEKMRQPERQKSSSGTDTTQLISDEEPNGLLKGQYMDVELWPMMRDPLDGGFTAPAFTIPSSAGLVAFHSLPDQIHVLCQDEDGIVSMWNILTGKLEETLGPGRLEDFAKRFPKPLEFRRKWYTAETKTGTYPPLLCHLPSLVGAQRSCLQILPSHSGIASLVTPLTAQFCIENLKRIDSEGDPTNKHIALLSLFVRSLPSKGIPQSHLALPMIPSHSDVLLTPDHKRPSIAFEFFHRLVRASSDAIRIELVRQGLLDRLVFAVSCSSFLDDYEKGIAVIGTLLATIRRHCQKQRRRTMDFCDV</sequence>
<feature type="compositionally biased region" description="Basic and acidic residues" evidence="1">
    <location>
        <begin position="65"/>
        <end position="131"/>
    </location>
</feature>
<keyword evidence="3" id="KW-1185">Reference proteome</keyword>
<feature type="compositionally biased region" description="Acidic residues" evidence="1">
    <location>
        <begin position="53"/>
        <end position="64"/>
    </location>
</feature>
<dbReference type="Proteomes" id="UP001281761">
    <property type="component" value="Unassembled WGS sequence"/>
</dbReference>
<proteinExistence type="predicted"/>
<gene>
    <name evidence="2" type="ORF">BLNAU_1295</name>
</gene>
<organism evidence="2 3">
    <name type="scientific">Blattamonas nauphoetae</name>
    <dbReference type="NCBI Taxonomy" id="2049346"/>
    <lineage>
        <taxon>Eukaryota</taxon>
        <taxon>Metamonada</taxon>
        <taxon>Preaxostyla</taxon>
        <taxon>Oxymonadida</taxon>
        <taxon>Blattamonas</taxon>
    </lineage>
</organism>
<protein>
    <submittedName>
        <fullName evidence="2">Uncharacterized protein</fullName>
    </submittedName>
</protein>
<evidence type="ECO:0000313" key="3">
    <source>
        <dbReference type="Proteomes" id="UP001281761"/>
    </source>
</evidence>
<feature type="compositionally biased region" description="Polar residues" evidence="1">
    <location>
        <begin position="296"/>
        <end position="306"/>
    </location>
</feature>
<feature type="compositionally biased region" description="Polar residues" evidence="1">
    <location>
        <begin position="273"/>
        <end position="284"/>
    </location>
</feature>
<comment type="caution">
    <text evidence="2">The sequence shown here is derived from an EMBL/GenBank/DDBJ whole genome shotgun (WGS) entry which is preliminary data.</text>
</comment>
<evidence type="ECO:0000256" key="1">
    <source>
        <dbReference type="SAM" id="MobiDB-lite"/>
    </source>
</evidence>
<accession>A0ABQ9YJ21</accession>
<feature type="compositionally biased region" description="Basic and acidic residues" evidence="1">
    <location>
        <begin position="286"/>
        <end position="295"/>
    </location>
</feature>
<name>A0ABQ9YJ21_9EUKA</name>